<sequence>FPGILMAYNDDKQDGQKLVLPYNVSSTEFLMYENDKFSKSRGVGIWIDDALELAPLDYWRFNLIYNRPEKADTSFLWSEFDNNIKILNDVIGNFIHRSLTFIIKQFNGKIPKKLEFDDIDKDFLSKISSIGKDVGETLENFELRKALRDVVKFAREGNVYLNDKAPWHLIKQNKDAAGQVFNICAQAVYALAILLGPFTPGTSERILNYLNVRRDLNELGWNSISTESLVVDHKIKKPEPLFQKLETNELQDKLNQIRGIKKEKIEEKEMITYED</sequence>
<feature type="non-terminal residue" evidence="8">
    <location>
        <position position="1"/>
    </location>
</feature>
<feature type="domain" description="Methionyl-tRNA synthetase anticodon-binding" evidence="7">
    <location>
        <begin position="111"/>
        <end position="260"/>
    </location>
</feature>
<proteinExistence type="predicted"/>
<evidence type="ECO:0000256" key="4">
    <source>
        <dbReference type="ARBA" id="ARBA00022917"/>
    </source>
</evidence>
<evidence type="ECO:0008006" key="9">
    <source>
        <dbReference type="Google" id="ProtNLM"/>
    </source>
</evidence>
<dbReference type="PANTHER" id="PTHR45765:SF1">
    <property type="entry name" value="METHIONINE--TRNA LIGASE, CYTOPLASMIC"/>
    <property type="match status" value="1"/>
</dbReference>
<evidence type="ECO:0000313" key="8">
    <source>
        <dbReference type="EMBL" id="GAH51329.1"/>
    </source>
</evidence>
<dbReference type="InterPro" id="IPR015413">
    <property type="entry name" value="Methionyl/Leucyl_tRNA_Synth"/>
</dbReference>
<comment type="caution">
    <text evidence="8">The sequence shown here is derived from an EMBL/GenBank/DDBJ whole genome shotgun (WGS) entry which is preliminary data.</text>
</comment>
<feature type="domain" description="Methionyl/Leucyl tRNA synthetase" evidence="6">
    <location>
        <begin position="2"/>
        <end position="98"/>
    </location>
</feature>
<dbReference type="Gene3D" id="3.40.50.620">
    <property type="entry name" value="HUPs"/>
    <property type="match status" value="1"/>
</dbReference>
<dbReference type="PANTHER" id="PTHR45765">
    <property type="entry name" value="METHIONINE--TRNA LIGASE"/>
    <property type="match status" value="1"/>
</dbReference>
<dbReference type="GO" id="GO:0006431">
    <property type="term" value="P:methionyl-tRNA aminoacylation"/>
    <property type="evidence" value="ECO:0007669"/>
    <property type="project" value="TreeGrafter"/>
</dbReference>
<feature type="non-terminal residue" evidence="8">
    <location>
        <position position="275"/>
    </location>
</feature>
<dbReference type="InterPro" id="IPR009080">
    <property type="entry name" value="tRNAsynth_Ia_anticodon-bd"/>
</dbReference>
<keyword evidence="1" id="KW-0436">Ligase</keyword>
<dbReference type="GO" id="GO:0004825">
    <property type="term" value="F:methionine-tRNA ligase activity"/>
    <property type="evidence" value="ECO:0007669"/>
    <property type="project" value="InterPro"/>
</dbReference>
<keyword evidence="3" id="KW-0067">ATP-binding</keyword>
<dbReference type="GO" id="GO:0005524">
    <property type="term" value="F:ATP binding"/>
    <property type="evidence" value="ECO:0007669"/>
    <property type="project" value="UniProtKB-KW"/>
</dbReference>
<dbReference type="Gene3D" id="1.10.730.10">
    <property type="entry name" value="Isoleucyl-tRNA Synthetase, Domain 1"/>
    <property type="match status" value="1"/>
</dbReference>
<dbReference type="EMBL" id="BARU01024617">
    <property type="protein sequence ID" value="GAH51329.1"/>
    <property type="molecule type" value="Genomic_DNA"/>
</dbReference>
<gene>
    <name evidence="8" type="ORF">S03H2_39772</name>
</gene>
<organism evidence="8">
    <name type="scientific">marine sediment metagenome</name>
    <dbReference type="NCBI Taxonomy" id="412755"/>
    <lineage>
        <taxon>unclassified sequences</taxon>
        <taxon>metagenomes</taxon>
        <taxon>ecological metagenomes</taxon>
    </lineage>
</organism>
<accession>X1HBU8</accession>
<evidence type="ECO:0000256" key="2">
    <source>
        <dbReference type="ARBA" id="ARBA00022741"/>
    </source>
</evidence>
<keyword evidence="4" id="KW-0648">Protein biosynthesis</keyword>
<dbReference type="Pfam" id="PF09334">
    <property type="entry name" value="tRNA-synt_1g"/>
    <property type="match status" value="1"/>
</dbReference>
<dbReference type="InterPro" id="IPR041872">
    <property type="entry name" value="Anticodon_Met"/>
</dbReference>
<dbReference type="Pfam" id="PF19303">
    <property type="entry name" value="Anticodon_3"/>
    <property type="match status" value="1"/>
</dbReference>
<evidence type="ECO:0000259" key="6">
    <source>
        <dbReference type="Pfam" id="PF09334"/>
    </source>
</evidence>
<dbReference type="InterPro" id="IPR023458">
    <property type="entry name" value="Met-tRNA_ligase_1"/>
</dbReference>
<keyword evidence="2" id="KW-0547">Nucleotide-binding</keyword>
<dbReference type="AlphaFoldDB" id="X1HBU8"/>
<dbReference type="InterPro" id="IPR014729">
    <property type="entry name" value="Rossmann-like_a/b/a_fold"/>
</dbReference>
<evidence type="ECO:0000256" key="3">
    <source>
        <dbReference type="ARBA" id="ARBA00022840"/>
    </source>
</evidence>
<dbReference type="SUPFAM" id="SSF47323">
    <property type="entry name" value="Anticodon-binding domain of a subclass of class I aminoacyl-tRNA synthetases"/>
    <property type="match status" value="1"/>
</dbReference>
<evidence type="ECO:0000256" key="5">
    <source>
        <dbReference type="ARBA" id="ARBA00023146"/>
    </source>
</evidence>
<reference evidence="8" key="1">
    <citation type="journal article" date="2014" name="Front. Microbiol.">
        <title>High frequency of phylogenetically diverse reductive dehalogenase-homologous genes in deep subseafloor sedimentary metagenomes.</title>
        <authorList>
            <person name="Kawai M."/>
            <person name="Futagami T."/>
            <person name="Toyoda A."/>
            <person name="Takaki Y."/>
            <person name="Nishi S."/>
            <person name="Hori S."/>
            <person name="Arai W."/>
            <person name="Tsubouchi T."/>
            <person name="Morono Y."/>
            <person name="Uchiyama I."/>
            <person name="Ito T."/>
            <person name="Fujiyama A."/>
            <person name="Inagaki F."/>
            <person name="Takami H."/>
        </authorList>
    </citation>
    <scope>NUCLEOTIDE SEQUENCE</scope>
    <source>
        <strain evidence="8">Expedition CK06-06</strain>
    </source>
</reference>
<keyword evidence="5" id="KW-0030">Aminoacyl-tRNA synthetase</keyword>
<protein>
    <recommendedName>
        <fullName evidence="9">Methionine--tRNA ligase</fullName>
    </recommendedName>
</protein>
<evidence type="ECO:0000259" key="7">
    <source>
        <dbReference type="Pfam" id="PF19303"/>
    </source>
</evidence>
<name>X1HBU8_9ZZZZ</name>
<dbReference type="GO" id="GO:0017101">
    <property type="term" value="C:aminoacyl-tRNA synthetase multienzyme complex"/>
    <property type="evidence" value="ECO:0007669"/>
    <property type="project" value="TreeGrafter"/>
</dbReference>
<dbReference type="SUPFAM" id="SSF52374">
    <property type="entry name" value="Nucleotidylyl transferase"/>
    <property type="match status" value="1"/>
</dbReference>
<evidence type="ECO:0000256" key="1">
    <source>
        <dbReference type="ARBA" id="ARBA00022598"/>
    </source>
</evidence>
<dbReference type="CDD" id="cd07957">
    <property type="entry name" value="Anticodon_Ia_Met"/>
    <property type="match status" value="1"/>
</dbReference>
<dbReference type="GO" id="GO:0005829">
    <property type="term" value="C:cytosol"/>
    <property type="evidence" value="ECO:0007669"/>
    <property type="project" value="TreeGrafter"/>
</dbReference>